<dbReference type="EMBL" id="MU003827">
    <property type="protein sequence ID" value="KAF2718257.1"/>
    <property type="molecule type" value="Genomic_DNA"/>
</dbReference>
<evidence type="ECO:0000313" key="4">
    <source>
        <dbReference type="Proteomes" id="UP000799441"/>
    </source>
</evidence>
<comment type="caution">
    <text evidence="3">The sequence shown here is derived from an EMBL/GenBank/DDBJ whole genome shotgun (WGS) entry which is preliminary data.</text>
</comment>
<dbReference type="InterPro" id="IPR039786">
    <property type="entry name" value="EFR3"/>
</dbReference>
<name>A0A9P4UJR3_9PEZI</name>
<keyword evidence="4" id="KW-1185">Reference proteome</keyword>
<evidence type="ECO:0000313" key="3">
    <source>
        <dbReference type="EMBL" id="KAF2718257.1"/>
    </source>
</evidence>
<evidence type="ECO:0000256" key="2">
    <source>
        <dbReference type="SAM" id="MobiDB-lite"/>
    </source>
</evidence>
<proteinExistence type="inferred from homology"/>
<feature type="region of interest" description="Disordered" evidence="2">
    <location>
        <begin position="719"/>
        <end position="743"/>
    </location>
</feature>
<accession>A0A9P4UJR3</accession>
<dbReference type="AlphaFoldDB" id="A0A9P4UJR3"/>
<evidence type="ECO:0008006" key="5">
    <source>
        <dbReference type="Google" id="ProtNLM"/>
    </source>
</evidence>
<gene>
    <name evidence="3" type="ORF">K431DRAFT_287768</name>
</gene>
<dbReference type="OrthoDB" id="19232at2759"/>
<feature type="region of interest" description="Disordered" evidence="2">
    <location>
        <begin position="504"/>
        <end position="540"/>
    </location>
</feature>
<dbReference type="Pfam" id="PF21072">
    <property type="entry name" value="EFR3"/>
    <property type="match status" value="1"/>
</dbReference>
<reference evidence="3" key="1">
    <citation type="journal article" date="2020" name="Stud. Mycol.">
        <title>101 Dothideomycetes genomes: a test case for predicting lifestyles and emergence of pathogens.</title>
        <authorList>
            <person name="Haridas S."/>
            <person name="Albert R."/>
            <person name="Binder M."/>
            <person name="Bloem J."/>
            <person name="Labutti K."/>
            <person name="Salamov A."/>
            <person name="Andreopoulos B."/>
            <person name="Baker S."/>
            <person name="Barry K."/>
            <person name="Bills G."/>
            <person name="Bluhm B."/>
            <person name="Cannon C."/>
            <person name="Castanera R."/>
            <person name="Culley D."/>
            <person name="Daum C."/>
            <person name="Ezra D."/>
            <person name="Gonzalez J."/>
            <person name="Henrissat B."/>
            <person name="Kuo A."/>
            <person name="Liang C."/>
            <person name="Lipzen A."/>
            <person name="Lutzoni F."/>
            <person name="Magnuson J."/>
            <person name="Mondo S."/>
            <person name="Nolan M."/>
            <person name="Ohm R."/>
            <person name="Pangilinan J."/>
            <person name="Park H.-J."/>
            <person name="Ramirez L."/>
            <person name="Alfaro M."/>
            <person name="Sun H."/>
            <person name="Tritt A."/>
            <person name="Yoshinaga Y."/>
            <person name="Zwiers L.-H."/>
            <person name="Turgeon B."/>
            <person name="Goodwin S."/>
            <person name="Spatafora J."/>
            <person name="Crous P."/>
            <person name="Grigoriev I."/>
        </authorList>
    </citation>
    <scope>NUCLEOTIDE SEQUENCE</scope>
    <source>
        <strain evidence="3">CBS 116435</strain>
    </source>
</reference>
<dbReference type="InterPro" id="IPR049150">
    <property type="entry name" value="EFR3_HEAT-like_rpt"/>
</dbReference>
<dbReference type="GO" id="GO:0005886">
    <property type="term" value="C:plasma membrane"/>
    <property type="evidence" value="ECO:0007669"/>
    <property type="project" value="TreeGrafter"/>
</dbReference>
<dbReference type="GO" id="GO:0072659">
    <property type="term" value="P:protein localization to plasma membrane"/>
    <property type="evidence" value="ECO:0007669"/>
    <property type="project" value="InterPro"/>
</dbReference>
<dbReference type="Proteomes" id="UP000799441">
    <property type="component" value="Unassembled WGS sequence"/>
</dbReference>
<evidence type="ECO:0000256" key="1">
    <source>
        <dbReference type="ARBA" id="ARBA00010216"/>
    </source>
</evidence>
<protein>
    <recommendedName>
        <fullName evidence="5">Protein EFR3</fullName>
    </recommendedName>
</protein>
<feature type="region of interest" description="Disordered" evidence="2">
    <location>
        <begin position="646"/>
        <end position="669"/>
    </location>
</feature>
<feature type="compositionally biased region" description="Polar residues" evidence="2">
    <location>
        <begin position="522"/>
        <end position="540"/>
    </location>
</feature>
<dbReference type="PANTHER" id="PTHR47766:SF1">
    <property type="entry name" value="PROTEIN EFR3"/>
    <property type="match status" value="1"/>
</dbReference>
<feature type="region of interest" description="Disordered" evidence="2">
    <location>
        <begin position="681"/>
        <end position="702"/>
    </location>
</feature>
<comment type="similarity">
    <text evidence="1">Belongs to the EFR3 family.</text>
</comment>
<sequence length="799" mass="86939">MEAIRQKTRPKHQLLILKCYPRLPKNAAEDAKPNSSELSYLLFYASTRRSKLQKVGPFLEKKTASDLYKQRSANVTVTLQILEALLKEKAIGESSGFALIAPHVLNIIKSILSESGDVSLIETSVELWQSFCERHDESSLTVDLDYRKLYEQTVVQWAHLAHKDRTKKLGKSTQAVATQDSLRLREAGLKALRALFSAEHLSTEAGRQMTVTVPAVISNVQGANAAFLVHLQHQSNRKVAEEKRKVSVAATRPSFATVRTDTGSMENDPRIAQGTASDADDFMEGVVATLGLDCLKAVFSPDQRGQVRSATSAVLQYLSDRINIRGQRSRPGTAEEKAAKLGEDGWASQLFEMITAWTPVQNRFIVLVTLTETLVRLPLTKEGELPQHILLATMLDETLRSDLNMIGLSVMDILLSLLRHVVRVLSFQPMGREQEPETSTPANSNAGFAKPPTALQKTLLSKLQACISDLAIHVYYTDQISDMATAILNRLRYTATVSGPVNPATISNGVRPSSVAMEDAKSGTSTPSRGRSATQGQPSGFSLDSAKIIALQSVRGIIVMANQPRVQEPGLEEGTGRTSMSEGRTRTPAAVWANTEHLADDSTPSGVRTAYHDALLTWAKLEVGKADWTLEDCLLAIRAATAPALQSAKSLSRKSRRSPSNAALASGNLDGNHRRFLRVADVSPGRDSTNGRSASSSAAARVPRVEDLKRILNNDGPFITHAGWSPKSATRNSGGDDANEDTASESMMDVGDVDLGSETSGIEQHKVGSRKDVKALLASIRLDEDKQRPRTARMVAPPY</sequence>
<organism evidence="3 4">
    <name type="scientific">Polychaeton citri CBS 116435</name>
    <dbReference type="NCBI Taxonomy" id="1314669"/>
    <lineage>
        <taxon>Eukaryota</taxon>
        <taxon>Fungi</taxon>
        <taxon>Dikarya</taxon>
        <taxon>Ascomycota</taxon>
        <taxon>Pezizomycotina</taxon>
        <taxon>Dothideomycetes</taxon>
        <taxon>Dothideomycetidae</taxon>
        <taxon>Capnodiales</taxon>
        <taxon>Capnodiaceae</taxon>
        <taxon>Polychaeton</taxon>
    </lineage>
</organism>
<dbReference type="PANTHER" id="PTHR47766">
    <property type="entry name" value="PROTEIN EFR3"/>
    <property type="match status" value="1"/>
</dbReference>